<keyword evidence="2" id="KW-0813">Transport</keyword>
<feature type="non-terminal residue" evidence="4">
    <location>
        <position position="354"/>
    </location>
</feature>
<dbReference type="AlphaFoldDB" id="A0A1Y2HPT4"/>
<proteinExistence type="inferred from homology"/>
<gene>
    <name evidence="4" type="ORF">BCR44DRAFT_111058</name>
</gene>
<evidence type="ECO:0000256" key="3">
    <source>
        <dbReference type="ARBA" id="ARBA00022729"/>
    </source>
</evidence>
<dbReference type="SUPFAM" id="SSF53850">
    <property type="entry name" value="Periplasmic binding protein-like II"/>
    <property type="match status" value="1"/>
</dbReference>
<organism evidence="4 5">
    <name type="scientific">Catenaria anguillulae PL171</name>
    <dbReference type="NCBI Taxonomy" id="765915"/>
    <lineage>
        <taxon>Eukaryota</taxon>
        <taxon>Fungi</taxon>
        <taxon>Fungi incertae sedis</taxon>
        <taxon>Blastocladiomycota</taxon>
        <taxon>Blastocladiomycetes</taxon>
        <taxon>Blastocladiales</taxon>
        <taxon>Catenariaceae</taxon>
        <taxon>Catenaria</taxon>
    </lineage>
</organism>
<comment type="caution">
    <text evidence="4">The sequence shown here is derived from an EMBL/GenBank/DDBJ whole genome shotgun (WGS) entry which is preliminary data.</text>
</comment>
<protein>
    <submittedName>
        <fullName evidence="4">Uncharacterized protein</fullName>
    </submittedName>
</protein>
<evidence type="ECO:0000313" key="5">
    <source>
        <dbReference type="Proteomes" id="UP000193411"/>
    </source>
</evidence>
<feature type="non-terminal residue" evidence="4">
    <location>
        <position position="1"/>
    </location>
</feature>
<reference evidence="4 5" key="1">
    <citation type="submission" date="2016-07" db="EMBL/GenBank/DDBJ databases">
        <title>Pervasive Adenine N6-methylation of Active Genes in Fungi.</title>
        <authorList>
            <consortium name="DOE Joint Genome Institute"/>
            <person name="Mondo S.J."/>
            <person name="Dannebaum R.O."/>
            <person name="Kuo R.C."/>
            <person name="Labutti K."/>
            <person name="Haridas S."/>
            <person name="Kuo A."/>
            <person name="Salamov A."/>
            <person name="Ahrendt S.R."/>
            <person name="Lipzen A."/>
            <person name="Sullivan W."/>
            <person name="Andreopoulos W.B."/>
            <person name="Clum A."/>
            <person name="Lindquist E."/>
            <person name="Daum C."/>
            <person name="Ramamoorthy G.K."/>
            <person name="Gryganskyi A."/>
            <person name="Culley D."/>
            <person name="Magnuson J.K."/>
            <person name="James T.Y."/>
            <person name="O'Malley M.A."/>
            <person name="Stajich J.E."/>
            <person name="Spatafora J.W."/>
            <person name="Visel A."/>
            <person name="Grigoriev I.V."/>
        </authorList>
    </citation>
    <scope>NUCLEOTIDE SEQUENCE [LARGE SCALE GENOMIC DNA]</scope>
    <source>
        <strain evidence="4 5">PL171</strain>
    </source>
</reference>
<dbReference type="InterPro" id="IPR050490">
    <property type="entry name" value="Bact_solute-bd_prot1"/>
</dbReference>
<keyword evidence="3" id="KW-0732">Signal</keyword>
<dbReference type="Proteomes" id="UP000193411">
    <property type="component" value="Unassembled WGS sequence"/>
</dbReference>
<comment type="similarity">
    <text evidence="1">Belongs to the bacterial solute-binding protein 1 family.</text>
</comment>
<keyword evidence="5" id="KW-1185">Reference proteome</keyword>
<dbReference type="PANTHER" id="PTHR43649">
    <property type="entry name" value="ARABINOSE-BINDING PROTEIN-RELATED"/>
    <property type="match status" value="1"/>
</dbReference>
<evidence type="ECO:0000256" key="2">
    <source>
        <dbReference type="ARBA" id="ARBA00022448"/>
    </source>
</evidence>
<accession>A0A1Y2HPT4</accession>
<sequence length="354" mass="39109">NLLLLTVVWVGEYDEWLLPLDGRLPQAVLDAHNEQNVAAGKVKGRLVAVPQQADYGVMFSRTDLLTKYGYASPPTTVEQMDEMINQIVPQERKSNPNFLGVSGQIKAYEGGTCNVLEWLLGENAGIILEPDGTLSSLDQSSPTGQRAISVGRRWRDWARRGWILLGQDEWPSMREWLRGNVLFHRNWPLVAVQTRQANVGFPWVMTRLPGNVGTLGGWLWGVSKYTKNPDAVLQVLQFFLSPEFQKIRTVQYGSPPTAKVLYNDSDVCAALGDCTLFRGINIATRPSGAAGKNYPQVTKAIYNYWVDIVNGVGTVEGKLGAMNREIARVLNIDVLGPPTNISISHPLALAVVVL</sequence>
<dbReference type="PANTHER" id="PTHR43649:SF34">
    <property type="entry name" value="ABC TRANSPORTER PERIPLASMIC-BINDING PROTEIN YCJN-RELATED"/>
    <property type="match status" value="1"/>
</dbReference>
<dbReference type="Pfam" id="PF13416">
    <property type="entry name" value="SBP_bac_8"/>
    <property type="match status" value="1"/>
</dbReference>
<dbReference type="EMBL" id="MCFL01000016">
    <property type="protein sequence ID" value="ORZ36539.1"/>
    <property type="molecule type" value="Genomic_DNA"/>
</dbReference>
<dbReference type="OrthoDB" id="2157358at2759"/>
<evidence type="ECO:0000313" key="4">
    <source>
        <dbReference type="EMBL" id="ORZ36539.1"/>
    </source>
</evidence>
<dbReference type="STRING" id="765915.A0A1Y2HPT4"/>
<dbReference type="InterPro" id="IPR006059">
    <property type="entry name" value="SBP"/>
</dbReference>
<dbReference type="Gene3D" id="3.40.190.10">
    <property type="entry name" value="Periplasmic binding protein-like II"/>
    <property type="match status" value="2"/>
</dbReference>
<name>A0A1Y2HPT4_9FUNG</name>
<evidence type="ECO:0000256" key="1">
    <source>
        <dbReference type="ARBA" id="ARBA00008520"/>
    </source>
</evidence>